<dbReference type="SMART" id="SM00835">
    <property type="entry name" value="Cupin_1"/>
    <property type="match status" value="2"/>
</dbReference>
<feature type="compositionally biased region" description="Basic and acidic residues" evidence="4">
    <location>
        <begin position="114"/>
        <end position="124"/>
    </location>
</feature>
<dbReference type="GO" id="GO:0033609">
    <property type="term" value="P:oxalate metabolic process"/>
    <property type="evidence" value="ECO:0007669"/>
    <property type="project" value="InterPro"/>
</dbReference>
<keyword evidence="1 3" id="KW-0479">Metal-binding</keyword>
<feature type="binding site" evidence="3">
    <location>
        <position position="369"/>
    </location>
    <ligand>
        <name>Mn(2+)</name>
        <dbReference type="ChEBI" id="CHEBI:29035"/>
        <label>2</label>
    </ligand>
</feature>
<dbReference type="GO" id="GO:0046872">
    <property type="term" value="F:metal ion binding"/>
    <property type="evidence" value="ECO:0007669"/>
    <property type="project" value="UniProtKB-KW"/>
</dbReference>
<feature type="chain" id="PRO_5018149465" evidence="5">
    <location>
        <begin position="23"/>
        <end position="477"/>
    </location>
</feature>
<keyword evidence="5" id="KW-0732">Signal</keyword>
<sequence length="477" mass="51720">MSSSRYVYQYLPLLCLLDLAFSIPAGTGTLTLPPSAYATHTIPVSGALTATASLAGPLPPGASAEPTQNTINAHPHLVPGQASNSSADANQSFDFLNVTDPQPIRGDMGSNDPGPHDSAYDRQNPDTLARPTTDEGDVQQAKWPMGLSSTRMTGAGWARQQNVDVLPAAKQMAGVDMRLGPDAYRELHWHSANEWAYVLNGSARISAIDAQGRNFNDDVSEGDLWYFPSGLPHSIQALENGVEFLLVFDDGAFSEDDTFLITEWFSHTPREVLAKNFGVPIKAFDEVPKEQLYIFNGTPPAVNVSADAVQSPEGTIPEPFSFHLSRQEPMVVPGGSVKVVDSGTFKASTSIAAAVVTIKPGAMREMHWHPNSDEWNFFISGRARITVFDAPQSARTFDYAAGDVGYILVDQGHYIENIGDEDVVLLEVLKAPQFEDVNLGQWMALTPPQVVKDTLHLDNDVLSGLSREKQYVVAAQP</sequence>
<feature type="binding site" evidence="3">
    <location>
        <position position="374"/>
    </location>
    <ligand>
        <name>Mn(2+)</name>
        <dbReference type="ChEBI" id="CHEBI:29035"/>
        <label>2</label>
    </ligand>
</feature>
<evidence type="ECO:0000256" key="1">
    <source>
        <dbReference type="ARBA" id="ARBA00022723"/>
    </source>
</evidence>
<keyword evidence="8" id="KW-1185">Reference proteome</keyword>
<dbReference type="STRING" id="1392247.A0A3N4KV32"/>
<dbReference type="InterPro" id="IPR017774">
    <property type="entry name" value="Bicupin_oxalate_deCO2ase/Oxase"/>
</dbReference>
<feature type="region of interest" description="Disordered" evidence="4">
    <location>
        <begin position="57"/>
        <end position="139"/>
    </location>
</feature>
<dbReference type="CDD" id="cd20304">
    <property type="entry name" value="cupin_OxDC_N"/>
    <property type="match status" value="1"/>
</dbReference>
<evidence type="ECO:0000313" key="7">
    <source>
        <dbReference type="EMBL" id="RPB09645.1"/>
    </source>
</evidence>
<proteinExistence type="predicted"/>
<dbReference type="InterPro" id="IPR014710">
    <property type="entry name" value="RmlC-like_jellyroll"/>
</dbReference>
<dbReference type="AlphaFoldDB" id="A0A3N4KV32"/>
<feature type="compositionally biased region" description="Low complexity" evidence="4">
    <location>
        <begin position="81"/>
        <end position="92"/>
    </location>
</feature>
<name>A0A3N4KV32_9PEZI</name>
<evidence type="ECO:0000259" key="6">
    <source>
        <dbReference type="SMART" id="SM00835"/>
    </source>
</evidence>
<feature type="binding site" evidence="3">
    <location>
        <position position="413"/>
    </location>
    <ligand>
        <name>Mn(2+)</name>
        <dbReference type="ChEBI" id="CHEBI:29035"/>
        <label>2</label>
    </ligand>
</feature>
<feature type="domain" description="Cupin type-1" evidence="6">
    <location>
        <begin position="322"/>
        <end position="463"/>
    </location>
</feature>
<dbReference type="InterPro" id="IPR051610">
    <property type="entry name" value="GPI/OXD"/>
</dbReference>
<dbReference type="OrthoDB" id="10263073at2759"/>
<evidence type="ECO:0000256" key="4">
    <source>
        <dbReference type="SAM" id="MobiDB-lite"/>
    </source>
</evidence>
<dbReference type="InParanoid" id="A0A3N4KV32"/>
<feature type="binding site" evidence="3">
    <location>
        <position position="233"/>
    </location>
    <ligand>
        <name>Mn(2+)</name>
        <dbReference type="ChEBI" id="CHEBI:29035"/>
        <label>1</label>
    </ligand>
</feature>
<dbReference type="SUPFAM" id="SSF51182">
    <property type="entry name" value="RmlC-like cupins"/>
    <property type="match status" value="1"/>
</dbReference>
<evidence type="ECO:0000313" key="8">
    <source>
        <dbReference type="Proteomes" id="UP000277580"/>
    </source>
</evidence>
<feature type="binding site" evidence="3">
    <location>
        <position position="188"/>
    </location>
    <ligand>
        <name>Mn(2+)</name>
        <dbReference type="ChEBI" id="CHEBI:29035"/>
        <label>1</label>
    </ligand>
</feature>
<dbReference type="InterPro" id="IPR011051">
    <property type="entry name" value="RmlC_Cupin_sf"/>
</dbReference>
<feature type="signal peptide" evidence="5">
    <location>
        <begin position="1"/>
        <end position="22"/>
    </location>
</feature>
<feature type="domain" description="Cupin type-1" evidence="6">
    <location>
        <begin position="145"/>
        <end position="285"/>
    </location>
</feature>
<evidence type="ECO:0000256" key="5">
    <source>
        <dbReference type="SAM" id="SignalP"/>
    </source>
</evidence>
<feature type="binding site" evidence="3">
    <location>
        <position position="194"/>
    </location>
    <ligand>
        <name>Mn(2+)</name>
        <dbReference type="ChEBI" id="CHEBI:29035"/>
        <label>1</label>
    </ligand>
</feature>
<organism evidence="7 8">
    <name type="scientific">Morchella conica CCBAS932</name>
    <dbReference type="NCBI Taxonomy" id="1392247"/>
    <lineage>
        <taxon>Eukaryota</taxon>
        <taxon>Fungi</taxon>
        <taxon>Dikarya</taxon>
        <taxon>Ascomycota</taxon>
        <taxon>Pezizomycotina</taxon>
        <taxon>Pezizomycetes</taxon>
        <taxon>Pezizales</taxon>
        <taxon>Morchellaceae</taxon>
        <taxon>Morchella</taxon>
    </lineage>
</organism>
<feature type="active site" description="Proton donor" evidence="2">
    <location>
        <position position="427"/>
    </location>
</feature>
<feature type="binding site" evidence="3">
    <location>
        <position position="190"/>
    </location>
    <ligand>
        <name>Mn(2+)</name>
        <dbReference type="ChEBI" id="CHEBI:29035"/>
        <label>1</label>
    </ligand>
</feature>
<comment type="cofactor">
    <cofactor evidence="3">
        <name>Mn(2+)</name>
        <dbReference type="ChEBI" id="CHEBI:29035"/>
    </cofactor>
    <text evidence="3">Binds 2 manganese ions per subunit.</text>
</comment>
<reference evidence="7 8" key="1">
    <citation type="journal article" date="2018" name="Nat. Ecol. Evol.">
        <title>Pezizomycetes genomes reveal the molecular basis of ectomycorrhizal truffle lifestyle.</title>
        <authorList>
            <person name="Murat C."/>
            <person name="Payen T."/>
            <person name="Noel B."/>
            <person name="Kuo A."/>
            <person name="Morin E."/>
            <person name="Chen J."/>
            <person name="Kohler A."/>
            <person name="Krizsan K."/>
            <person name="Balestrini R."/>
            <person name="Da Silva C."/>
            <person name="Montanini B."/>
            <person name="Hainaut M."/>
            <person name="Levati E."/>
            <person name="Barry K.W."/>
            <person name="Belfiori B."/>
            <person name="Cichocki N."/>
            <person name="Clum A."/>
            <person name="Dockter R.B."/>
            <person name="Fauchery L."/>
            <person name="Guy J."/>
            <person name="Iotti M."/>
            <person name="Le Tacon F."/>
            <person name="Lindquist E.A."/>
            <person name="Lipzen A."/>
            <person name="Malagnac F."/>
            <person name="Mello A."/>
            <person name="Molinier V."/>
            <person name="Miyauchi S."/>
            <person name="Poulain J."/>
            <person name="Riccioni C."/>
            <person name="Rubini A."/>
            <person name="Sitrit Y."/>
            <person name="Splivallo R."/>
            <person name="Traeger S."/>
            <person name="Wang M."/>
            <person name="Zifcakova L."/>
            <person name="Wipf D."/>
            <person name="Zambonelli A."/>
            <person name="Paolocci F."/>
            <person name="Nowrousian M."/>
            <person name="Ottonello S."/>
            <person name="Baldrian P."/>
            <person name="Spatafora J.W."/>
            <person name="Henrissat B."/>
            <person name="Nagy L.G."/>
            <person name="Aury J.M."/>
            <person name="Wincker P."/>
            <person name="Grigoriev I.V."/>
            <person name="Bonfante P."/>
            <person name="Martin F.M."/>
        </authorList>
    </citation>
    <scope>NUCLEOTIDE SEQUENCE [LARGE SCALE GENOMIC DNA]</scope>
    <source>
        <strain evidence="7 8">CCBAS932</strain>
    </source>
</reference>
<evidence type="ECO:0000256" key="3">
    <source>
        <dbReference type="PIRSR" id="PIRSR617774-2"/>
    </source>
</evidence>
<protein>
    <submittedName>
        <fullName evidence="7">Oxalate decarboxylase</fullName>
    </submittedName>
</protein>
<dbReference type="PANTHER" id="PTHR35848:SF9">
    <property type="entry name" value="SLL1358 PROTEIN"/>
    <property type="match status" value="1"/>
</dbReference>
<dbReference type="EMBL" id="ML119150">
    <property type="protein sequence ID" value="RPB09645.1"/>
    <property type="molecule type" value="Genomic_DNA"/>
</dbReference>
<dbReference type="Proteomes" id="UP000277580">
    <property type="component" value="Unassembled WGS sequence"/>
</dbReference>
<dbReference type="InterPro" id="IPR006045">
    <property type="entry name" value="Cupin_1"/>
</dbReference>
<dbReference type="CDD" id="cd20305">
    <property type="entry name" value="cupin_OxDC_C"/>
    <property type="match status" value="1"/>
</dbReference>
<dbReference type="NCBIfam" id="TIGR03404">
    <property type="entry name" value="bicupin_oxalic"/>
    <property type="match status" value="1"/>
</dbReference>
<dbReference type="Pfam" id="PF00190">
    <property type="entry name" value="Cupin_1"/>
    <property type="match status" value="2"/>
</dbReference>
<dbReference type="PANTHER" id="PTHR35848">
    <property type="entry name" value="OXALATE-BINDING PROTEIN"/>
    <property type="match status" value="1"/>
</dbReference>
<gene>
    <name evidence="7" type="ORF">P167DRAFT_526905</name>
</gene>
<keyword evidence="3" id="KW-0464">Manganese</keyword>
<feature type="binding site" evidence="3">
    <location>
        <position position="367"/>
    </location>
    <ligand>
        <name>Mn(2+)</name>
        <dbReference type="ChEBI" id="CHEBI:29035"/>
        <label>2</label>
    </ligand>
</feature>
<accession>A0A3N4KV32</accession>
<evidence type="ECO:0000256" key="2">
    <source>
        <dbReference type="PIRSR" id="PIRSR617774-1"/>
    </source>
</evidence>
<dbReference type="Gene3D" id="2.60.120.10">
    <property type="entry name" value="Jelly Rolls"/>
    <property type="match status" value="2"/>
</dbReference>